<comment type="caution">
    <text evidence="3">The sequence shown here is derived from an EMBL/GenBank/DDBJ whole genome shotgun (WGS) entry which is preliminary data.</text>
</comment>
<feature type="transmembrane region" description="Helical" evidence="1">
    <location>
        <begin position="102"/>
        <end position="120"/>
    </location>
</feature>
<sequence length="121" mass="14124">MIVFHILLEIAVLILGIFVLKLAIQRAGIWTYPFKKYRQFSYILFFLAFLGFIFGELIRKGKRIPGHKFLGITILIILLLSLIWEERNYQRRLPPSQTLQPYLTLLGLSLIIAQIFLAIFS</sequence>
<reference evidence="3" key="1">
    <citation type="journal article" date="2020" name="mSystems">
        <title>Genome- and Community-Level Interaction Insights into Carbon Utilization and Element Cycling Functions of Hydrothermarchaeota in Hydrothermal Sediment.</title>
        <authorList>
            <person name="Zhou Z."/>
            <person name="Liu Y."/>
            <person name="Xu W."/>
            <person name="Pan J."/>
            <person name="Luo Z.H."/>
            <person name="Li M."/>
        </authorList>
    </citation>
    <scope>NUCLEOTIDE SEQUENCE [LARGE SCALE GENOMIC DNA]</scope>
    <source>
        <strain evidence="3">SpSt-594</strain>
        <strain evidence="2">SpSt-655</strain>
    </source>
</reference>
<keyword evidence="1" id="KW-0472">Membrane</keyword>
<keyword evidence="1" id="KW-0812">Transmembrane</keyword>
<evidence type="ECO:0000313" key="2">
    <source>
        <dbReference type="EMBL" id="HGQ55560.1"/>
    </source>
</evidence>
<dbReference type="EMBL" id="DTBX01000133">
    <property type="protein sequence ID" value="HGQ55560.1"/>
    <property type="molecule type" value="Genomic_DNA"/>
</dbReference>
<proteinExistence type="predicted"/>
<protein>
    <submittedName>
        <fullName evidence="3">Uncharacterized protein</fullName>
    </submittedName>
</protein>
<evidence type="ECO:0000313" key="3">
    <source>
        <dbReference type="EMBL" id="HGU47338.1"/>
    </source>
</evidence>
<feature type="transmembrane region" description="Helical" evidence="1">
    <location>
        <begin position="64"/>
        <end position="82"/>
    </location>
</feature>
<gene>
    <name evidence="3" type="ORF">ENT60_02095</name>
    <name evidence="2" type="ORF">ENU28_03730</name>
</gene>
<dbReference type="EMBL" id="DSZH01000096">
    <property type="protein sequence ID" value="HGU47338.1"/>
    <property type="molecule type" value="Genomic_DNA"/>
</dbReference>
<organism evidence="3">
    <name type="scientific">candidate division WOR-3 bacterium</name>
    <dbReference type="NCBI Taxonomy" id="2052148"/>
    <lineage>
        <taxon>Bacteria</taxon>
        <taxon>Bacteria division WOR-3</taxon>
    </lineage>
</organism>
<keyword evidence="1" id="KW-1133">Transmembrane helix</keyword>
<feature type="transmembrane region" description="Helical" evidence="1">
    <location>
        <begin position="40"/>
        <end position="58"/>
    </location>
</feature>
<evidence type="ECO:0000256" key="1">
    <source>
        <dbReference type="SAM" id="Phobius"/>
    </source>
</evidence>
<dbReference type="AlphaFoldDB" id="A0A7C4S1A1"/>
<accession>A0A7C4S1A1</accession>
<feature type="transmembrane region" description="Helical" evidence="1">
    <location>
        <begin position="6"/>
        <end position="24"/>
    </location>
</feature>
<name>A0A7C4S1A1_UNCW3</name>